<dbReference type="Gene3D" id="3.40.605.10">
    <property type="entry name" value="Aldehyde Dehydrogenase, Chain A, domain 1"/>
    <property type="match status" value="1"/>
</dbReference>
<evidence type="ECO:0000256" key="4">
    <source>
        <dbReference type="ARBA" id="ARBA00023002"/>
    </source>
</evidence>
<dbReference type="Pfam" id="PF00171">
    <property type="entry name" value="Aldedh"/>
    <property type="match status" value="1"/>
</dbReference>
<dbReference type="InterPro" id="IPR015590">
    <property type="entry name" value="Aldehyde_DH_dom"/>
</dbReference>
<dbReference type="AlphaFoldDB" id="A0A380K8A8"/>
<proteinExistence type="inferred from homology"/>
<evidence type="ECO:0000256" key="1">
    <source>
        <dbReference type="ARBA" id="ARBA00009986"/>
    </source>
</evidence>
<dbReference type="InterPro" id="IPR016163">
    <property type="entry name" value="Ald_DH_C"/>
</dbReference>
<evidence type="ECO:0000256" key="8">
    <source>
        <dbReference type="ARBA" id="ARBA00042646"/>
    </source>
</evidence>
<organism evidence="12 13">
    <name type="scientific">Streptococcus hyointestinalis</name>
    <dbReference type="NCBI Taxonomy" id="1337"/>
    <lineage>
        <taxon>Bacteria</taxon>
        <taxon>Bacillati</taxon>
        <taxon>Bacillota</taxon>
        <taxon>Bacilli</taxon>
        <taxon>Lactobacillales</taxon>
        <taxon>Streptococcaceae</taxon>
        <taxon>Streptococcus</taxon>
    </lineage>
</organism>
<comment type="catalytic activity">
    <reaction evidence="10">
        <text>D-glyceraldehyde 3-phosphate + NADP(+) + H2O = (2R)-3-phosphoglycerate + NADPH + 2 H(+)</text>
        <dbReference type="Rhea" id="RHEA:14669"/>
        <dbReference type="ChEBI" id="CHEBI:15377"/>
        <dbReference type="ChEBI" id="CHEBI:15378"/>
        <dbReference type="ChEBI" id="CHEBI:57783"/>
        <dbReference type="ChEBI" id="CHEBI:58272"/>
        <dbReference type="ChEBI" id="CHEBI:58349"/>
        <dbReference type="ChEBI" id="CHEBI:59776"/>
        <dbReference type="EC" id="1.2.1.9"/>
    </reaction>
</comment>
<dbReference type="PANTHER" id="PTHR42991:SF1">
    <property type="entry name" value="ALDEHYDE DEHYDROGENASE"/>
    <property type="match status" value="1"/>
</dbReference>
<keyword evidence="13" id="KW-1185">Reference proteome</keyword>
<dbReference type="GO" id="GO:0008886">
    <property type="term" value="F:glyceraldehyde-3-phosphate dehydrogenase (NADP+) (non-phosphorylating) activity"/>
    <property type="evidence" value="ECO:0007669"/>
    <property type="project" value="UniProtKB-EC"/>
</dbReference>
<dbReference type="Proteomes" id="UP000254924">
    <property type="component" value="Unassembled WGS sequence"/>
</dbReference>
<reference evidence="12 13" key="1">
    <citation type="submission" date="2018-06" db="EMBL/GenBank/DDBJ databases">
        <authorList>
            <consortium name="Pathogen Informatics"/>
            <person name="Doyle S."/>
        </authorList>
    </citation>
    <scope>NUCLEOTIDE SEQUENCE [LARGE SCALE GENOMIC DNA]</scope>
    <source>
        <strain evidence="12 13">NCTC12224</strain>
    </source>
</reference>
<dbReference type="InterPro" id="IPR016161">
    <property type="entry name" value="Ald_DH/histidinol_DH"/>
</dbReference>
<dbReference type="PROSITE" id="PS00070">
    <property type="entry name" value="ALDEHYDE_DEHYDR_CYS"/>
    <property type="match status" value="1"/>
</dbReference>
<dbReference type="PANTHER" id="PTHR42991">
    <property type="entry name" value="ALDEHYDE DEHYDROGENASE"/>
    <property type="match status" value="1"/>
</dbReference>
<evidence type="ECO:0000256" key="2">
    <source>
        <dbReference type="ARBA" id="ARBA00011881"/>
    </source>
</evidence>
<dbReference type="GeneID" id="78356739"/>
<dbReference type="FunFam" id="3.40.309.10:FF:000022">
    <property type="entry name" value="NADP-dependent glyceraldehyde-3-phosphate dehydrogenase"/>
    <property type="match status" value="1"/>
</dbReference>
<dbReference type="GO" id="GO:0008911">
    <property type="term" value="F:lactaldehyde dehydrogenase (NAD+) activity"/>
    <property type="evidence" value="ECO:0007669"/>
    <property type="project" value="TreeGrafter"/>
</dbReference>
<name>A0A380K8A8_9STRE</name>
<evidence type="ECO:0000313" key="12">
    <source>
        <dbReference type="EMBL" id="SUN61335.1"/>
    </source>
</evidence>
<keyword evidence="4 12" id="KW-0560">Oxidoreductase</keyword>
<evidence type="ECO:0000313" key="13">
    <source>
        <dbReference type="Proteomes" id="UP000254924"/>
    </source>
</evidence>
<comment type="subunit">
    <text evidence="2">Homotetramer.</text>
</comment>
<dbReference type="EC" id="1.2.1.9" evidence="5"/>
<evidence type="ECO:0000256" key="6">
    <source>
        <dbReference type="ARBA" id="ARBA00040853"/>
    </source>
</evidence>
<dbReference type="InterPro" id="IPR016162">
    <property type="entry name" value="Ald_DH_N"/>
</dbReference>
<evidence type="ECO:0000256" key="7">
    <source>
        <dbReference type="ARBA" id="ARBA00042470"/>
    </source>
</evidence>
<evidence type="ECO:0000256" key="5">
    <source>
        <dbReference type="ARBA" id="ARBA00038980"/>
    </source>
</evidence>
<dbReference type="RefSeq" id="WP_115269374.1">
    <property type="nucleotide sequence ID" value="NZ_JBNPNB010000009.1"/>
</dbReference>
<evidence type="ECO:0000259" key="11">
    <source>
        <dbReference type="Pfam" id="PF00171"/>
    </source>
</evidence>
<evidence type="ECO:0000256" key="10">
    <source>
        <dbReference type="ARBA" id="ARBA00049186"/>
    </source>
</evidence>
<dbReference type="InterPro" id="IPR051020">
    <property type="entry name" value="ALDH-related_metabolic_enz"/>
</dbReference>
<gene>
    <name evidence="12" type="primary">gapN</name>
    <name evidence="12" type="ORF">NCTC12224_01426</name>
</gene>
<evidence type="ECO:0000256" key="3">
    <source>
        <dbReference type="ARBA" id="ARBA00022857"/>
    </source>
</evidence>
<dbReference type="EMBL" id="UHFN01000007">
    <property type="protein sequence ID" value="SUN61335.1"/>
    <property type="molecule type" value="Genomic_DNA"/>
</dbReference>
<dbReference type="FunFam" id="3.40.605.10:FF:000025">
    <property type="entry name" value="NADP-dependent glyceraldehyde-3-phosphate dehydrogenase"/>
    <property type="match status" value="1"/>
</dbReference>
<dbReference type="Gene3D" id="3.40.309.10">
    <property type="entry name" value="Aldehyde Dehydrogenase, Chain A, domain 2"/>
    <property type="match status" value="1"/>
</dbReference>
<comment type="similarity">
    <text evidence="1">Belongs to the aldehyde dehydrogenase family.</text>
</comment>
<dbReference type="SUPFAM" id="SSF53720">
    <property type="entry name" value="ALDH-like"/>
    <property type="match status" value="1"/>
</dbReference>
<feature type="domain" description="Aldehyde dehydrogenase" evidence="11">
    <location>
        <begin position="17"/>
        <end position="470"/>
    </location>
</feature>
<protein>
    <recommendedName>
        <fullName evidence="6">NADP-dependent glyceraldehyde-3-phosphate dehydrogenase</fullName>
        <ecNumber evidence="5">1.2.1.9</ecNumber>
    </recommendedName>
    <alternativeName>
        <fullName evidence="7">Glyceraldehyde-3-phosphate dehydrogenase [NADP(+)]</fullName>
    </alternativeName>
    <alternativeName>
        <fullName evidence="8">Non-phosphorylating glyceraldehyde 3-phosphate dehydrogenase</fullName>
    </alternativeName>
    <alternativeName>
        <fullName evidence="9">Triosephosphate dehydrogenase</fullName>
    </alternativeName>
</protein>
<evidence type="ECO:0000256" key="9">
    <source>
        <dbReference type="ARBA" id="ARBA00043052"/>
    </source>
</evidence>
<dbReference type="InterPro" id="IPR016160">
    <property type="entry name" value="Ald_DH_CS_CYS"/>
</dbReference>
<dbReference type="OrthoDB" id="9762913at2"/>
<accession>A0A380K8A8</accession>
<dbReference type="CDD" id="cd07082">
    <property type="entry name" value="ALDH_F11_NP-GAPDH"/>
    <property type="match status" value="1"/>
</dbReference>
<sequence>MTKAYKNYVNGEWKLSEESIEIFAPATGESLGTVPAMTTAEVDEVYAKAKAAQPAWRALSYVERAAYLHKVADILVRDAEKIGAVLSKEIAKGYKSAVSEVIRTAEIINYAAEEGLRMEGEVLEGGSFEAASKNKIAIVRREPVGLVLAISPFNYPINLAGSKIAPALISGNVVALKPPTQGSISGLLLAEAFAEAGLPAGVFNTITGRGSVIGDYIVEHEAVNFINFTGSTPIGERIGKLAGMRPIMLELGGKDSAIVLEDADLDLTAKNIIAGAFGYSGQRCTAVKRVLVMDSVADELVEKIRQQVLDLTIGNPEDDADITPLIDKNAADFVEGLINDASDKGAEALTEIKREGNLICPVLFDKVTTDMRLAWEEPFGPVLPIIRVKSVEEAIEISNKSEYGLQASVFTNNFPLAFKIASQLEVGTVHINNKTQRGTDNFPFLGAKKSGAGVQGVKYSIEAMTSVKSVVFDIAK</sequence>
<keyword evidence="3" id="KW-0521">NADP</keyword>